<dbReference type="CDD" id="cd05333">
    <property type="entry name" value="BKR_SDR_c"/>
    <property type="match status" value="1"/>
</dbReference>
<dbReference type="NCBIfam" id="NF009464">
    <property type="entry name" value="PRK12824.1"/>
    <property type="match status" value="1"/>
</dbReference>
<dbReference type="PRINTS" id="PR00080">
    <property type="entry name" value="SDRFAMILY"/>
</dbReference>
<accession>A0A1H1C5H3</accession>
<gene>
    <name evidence="4" type="ORF">SAMN04489842_1278</name>
</gene>
<name>A0A1H1C5H3_NATTX</name>
<proteinExistence type="inferred from homology"/>
<dbReference type="Proteomes" id="UP000198848">
    <property type="component" value="Unassembled WGS sequence"/>
</dbReference>
<dbReference type="GO" id="GO:0016491">
    <property type="term" value="F:oxidoreductase activity"/>
    <property type="evidence" value="ECO:0007669"/>
    <property type="project" value="UniProtKB-KW"/>
</dbReference>
<dbReference type="GO" id="GO:0032787">
    <property type="term" value="P:monocarboxylic acid metabolic process"/>
    <property type="evidence" value="ECO:0007669"/>
    <property type="project" value="UniProtKB-ARBA"/>
</dbReference>
<comment type="similarity">
    <text evidence="1">Belongs to the short-chain dehydrogenases/reductases (SDR) family.</text>
</comment>
<dbReference type="Pfam" id="PF13561">
    <property type="entry name" value="adh_short_C2"/>
    <property type="match status" value="1"/>
</dbReference>
<dbReference type="STRING" id="1095778.SAMN04489842_1278"/>
<evidence type="ECO:0000259" key="3">
    <source>
        <dbReference type="SMART" id="SM00822"/>
    </source>
</evidence>
<dbReference type="RefSeq" id="WP_090378914.1">
    <property type="nucleotide sequence ID" value="NZ_FNLC01000001.1"/>
</dbReference>
<dbReference type="InterPro" id="IPR002347">
    <property type="entry name" value="SDR_fam"/>
</dbReference>
<dbReference type="OrthoDB" id="281764at2157"/>
<dbReference type="InterPro" id="IPR036291">
    <property type="entry name" value="NAD(P)-bd_dom_sf"/>
</dbReference>
<keyword evidence="2" id="KW-0560">Oxidoreductase</keyword>
<dbReference type="InterPro" id="IPR057326">
    <property type="entry name" value="KR_dom"/>
</dbReference>
<dbReference type="SMART" id="SM00822">
    <property type="entry name" value="PKS_KR"/>
    <property type="match status" value="1"/>
</dbReference>
<dbReference type="NCBIfam" id="NF009466">
    <property type="entry name" value="PRK12826.1-2"/>
    <property type="match status" value="1"/>
</dbReference>
<dbReference type="PANTHER" id="PTHR42879">
    <property type="entry name" value="3-OXOACYL-(ACYL-CARRIER-PROTEIN) REDUCTASE"/>
    <property type="match status" value="1"/>
</dbReference>
<dbReference type="PRINTS" id="PR00081">
    <property type="entry name" value="GDHRDH"/>
</dbReference>
<dbReference type="InterPro" id="IPR020904">
    <property type="entry name" value="Sc_DH/Rdtase_CS"/>
</dbReference>
<organism evidence="4 5">
    <name type="scientific">Natronobacterium texcoconense</name>
    <dbReference type="NCBI Taxonomy" id="1095778"/>
    <lineage>
        <taxon>Archaea</taxon>
        <taxon>Methanobacteriati</taxon>
        <taxon>Methanobacteriota</taxon>
        <taxon>Stenosarchaea group</taxon>
        <taxon>Halobacteria</taxon>
        <taxon>Halobacteriales</taxon>
        <taxon>Natrialbaceae</taxon>
        <taxon>Natronobacterium</taxon>
    </lineage>
</organism>
<dbReference type="AlphaFoldDB" id="A0A1H1C5H3"/>
<protein>
    <submittedName>
        <fullName evidence="4">3-oxoacyl-[acyl-carrier-protein] reductase</fullName>
    </submittedName>
</protein>
<evidence type="ECO:0000313" key="4">
    <source>
        <dbReference type="EMBL" id="SDQ59435.1"/>
    </source>
</evidence>
<evidence type="ECO:0000313" key="5">
    <source>
        <dbReference type="Proteomes" id="UP000198848"/>
    </source>
</evidence>
<evidence type="ECO:0000256" key="1">
    <source>
        <dbReference type="ARBA" id="ARBA00006484"/>
    </source>
</evidence>
<dbReference type="NCBIfam" id="NF005559">
    <property type="entry name" value="PRK07231.1"/>
    <property type="match status" value="1"/>
</dbReference>
<dbReference type="EMBL" id="FNLC01000001">
    <property type="protein sequence ID" value="SDQ59435.1"/>
    <property type="molecule type" value="Genomic_DNA"/>
</dbReference>
<dbReference type="Gene3D" id="3.40.50.720">
    <property type="entry name" value="NAD(P)-binding Rossmann-like Domain"/>
    <property type="match status" value="1"/>
</dbReference>
<reference evidence="5" key="1">
    <citation type="submission" date="2016-10" db="EMBL/GenBank/DDBJ databases">
        <authorList>
            <person name="Varghese N."/>
            <person name="Submissions S."/>
        </authorList>
    </citation>
    <scope>NUCLEOTIDE SEQUENCE [LARGE SCALE GENOMIC DNA]</scope>
    <source>
        <strain evidence="5">DSM 24767</strain>
    </source>
</reference>
<evidence type="ECO:0000256" key="2">
    <source>
        <dbReference type="ARBA" id="ARBA00023002"/>
    </source>
</evidence>
<dbReference type="PANTHER" id="PTHR42879:SF2">
    <property type="entry name" value="3-OXOACYL-[ACYL-CARRIER-PROTEIN] REDUCTASE FABG"/>
    <property type="match status" value="1"/>
</dbReference>
<feature type="domain" description="Ketoreductase" evidence="3">
    <location>
        <begin position="6"/>
        <end position="190"/>
    </location>
</feature>
<dbReference type="PROSITE" id="PS00061">
    <property type="entry name" value="ADH_SHORT"/>
    <property type="match status" value="1"/>
</dbReference>
<sequence>MSMEGRTCVITGSARGIGRGIAEHLGSEGANVVINYRSSAEAAHEAVDAVETAGGSAVAAQADVSNREDVEHMREVCHEAFGPADVLVNNAGITADKQFTEMSREEWDRVMDVNLGGMFNCTQAFYDDIWNAEEGRLINISSVVGKQGNFGQANYAAAKSGMFGFTRTIALEFAQGGSTANCVAPGFTRTDMVESVPDEVLDRIVAGIPLERLAEVEDIAAVVQFLASEKSSYVTGEVIDVNGGMDL</sequence>
<dbReference type="FunFam" id="3.40.50.720:FF:000173">
    <property type="entry name" value="3-oxoacyl-[acyl-carrier protein] reductase"/>
    <property type="match status" value="1"/>
</dbReference>
<dbReference type="InterPro" id="IPR050259">
    <property type="entry name" value="SDR"/>
</dbReference>
<dbReference type="SUPFAM" id="SSF51735">
    <property type="entry name" value="NAD(P)-binding Rossmann-fold domains"/>
    <property type="match status" value="1"/>
</dbReference>
<keyword evidence="5" id="KW-1185">Reference proteome</keyword>